<dbReference type="STRING" id="88036.D8SV31"/>
<dbReference type="GO" id="GO:0003723">
    <property type="term" value="F:RNA binding"/>
    <property type="evidence" value="ECO:0007669"/>
    <property type="project" value="InterPro"/>
</dbReference>
<name>D8SV31_SELML</name>
<sequence length="168" mass="18505">LAQLLRSCGAAKDLANAQHAHARLLDSPLRGSTYLGNLAVEMYGKCGSLDDAVKAFRSIHAPNAFSWNILMSAFVTNGRVDEARRVFEKNPQEGWNPSEICYTAVLAACSYQGSIEEIQCCFRSMREDYDLTASPEHYCAVVDCLGRAGHLDRALDLVECLPFAPKFV</sequence>
<accession>D8SV31</accession>
<dbReference type="Pfam" id="PF13041">
    <property type="entry name" value="PPR_2"/>
    <property type="match status" value="1"/>
</dbReference>
<evidence type="ECO:0008006" key="5">
    <source>
        <dbReference type="Google" id="ProtNLM"/>
    </source>
</evidence>
<dbReference type="InterPro" id="IPR011990">
    <property type="entry name" value="TPR-like_helical_dom_sf"/>
</dbReference>
<feature type="non-terminal residue" evidence="3">
    <location>
        <position position="1"/>
    </location>
</feature>
<evidence type="ECO:0000313" key="4">
    <source>
        <dbReference type="Proteomes" id="UP000001514"/>
    </source>
</evidence>
<dbReference type="GO" id="GO:0009451">
    <property type="term" value="P:RNA modification"/>
    <property type="evidence" value="ECO:0007669"/>
    <property type="project" value="InterPro"/>
</dbReference>
<dbReference type="EMBL" id="GL377644">
    <property type="protein sequence ID" value="EFJ11800.1"/>
    <property type="molecule type" value="Genomic_DNA"/>
</dbReference>
<organism evidence="4">
    <name type="scientific">Selaginella moellendorffii</name>
    <name type="common">Spikemoss</name>
    <dbReference type="NCBI Taxonomy" id="88036"/>
    <lineage>
        <taxon>Eukaryota</taxon>
        <taxon>Viridiplantae</taxon>
        <taxon>Streptophyta</taxon>
        <taxon>Embryophyta</taxon>
        <taxon>Tracheophyta</taxon>
        <taxon>Lycopodiopsida</taxon>
        <taxon>Selaginellales</taxon>
        <taxon>Selaginellaceae</taxon>
        <taxon>Selaginella</taxon>
    </lineage>
</organism>
<dbReference type="eggNOG" id="KOG4197">
    <property type="taxonomic scope" value="Eukaryota"/>
</dbReference>
<dbReference type="Proteomes" id="UP000001514">
    <property type="component" value="Unassembled WGS sequence"/>
</dbReference>
<dbReference type="InParanoid" id="D8SV31"/>
<feature type="repeat" description="PPR" evidence="2">
    <location>
        <begin position="63"/>
        <end position="97"/>
    </location>
</feature>
<dbReference type="Pfam" id="PF01535">
    <property type="entry name" value="PPR"/>
    <property type="match status" value="1"/>
</dbReference>
<evidence type="ECO:0000313" key="3">
    <source>
        <dbReference type="EMBL" id="EFJ11800.1"/>
    </source>
</evidence>
<dbReference type="Gramene" id="EFJ11800">
    <property type="protein sequence ID" value="EFJ11800"/>
    <property type="gene ID" value="SELMODRAFT_71675"/>
</dbReference>
<proteinExistence type="predicted"/>
<dbReference type="PANTHER" id="PTHR47926:SF533">
    <property type="entry name" value="DYW DOMAIN-CONTAINING PROTEIN"/>
    <property type="match status" value="1"/>
</dbReference>
<dbReference type="InterPro" id="IPR002885">
    <property type="entry name" value="PPR_rpt"/>
</dbReference>
<dbReference type="HOGENOM" id="CLU_002706_0_0_1"/>
<reference evidence="3 4" key="1">
    <citation type="journal article" date="2011" name="Science">
        <title>The Selaginella genome identifies genetic changes associated with the evolution of vascular plants.</title>
        <authorList>
            <person name="Banks J.A."/>
            <person name="Nishiyama T."/>
            <person name="Hasebe M."/>
            <person name="Bowman J.L."/>
            <person name="Gribskov M."/>
            <person name="dePamphilis C."/>
            <person name="Albert V.A."/>
            <person name="Aono N."/>
            <person name="Aoyama T."/>
            <person name="Ambrose B.A."/>
            <person name="Ashton N.W."/>
            <person name="Axtell M.J."/>
            <person name="Barker E."/>
            <person name="Barker M.S."/>
            <person name="Bennetzen J.L."/>
            <person name="Bonawitz N.D."/>
            <person name="Chapple C."/>
            <person name="Cheng C."/>
            <person name="Correa L.G."/>
            <person name="Dacre M."/>
            <person name="DeBarry J."/>
            <person name="Dreyer I."/>
            <person name="Elias M."/>
            <person name="Engstrom E.M."/>
            <person name="Estelle M."/>
            <person name="Feng L."/>
            <person name="Finet C."/>
            <person name="Floyd S.K."/>
            <person name="Frommer W.B."/>
            <person name="Fujita T."/>
            <person name="Gramzow L."/>
            <person name="Gutensohn M."/>
            <person name="Harholt J."/>
            <person name="Hattori M."/>
            <person name="Heyl A."/>
            <person name="Hirai T."/>
            <person name="Hiwatashi Y."/>
            <person name="Ishikawa M."/>
            <person name="Iwata M."/>
            <person name="Karol K.G."/>
            <person name="Koehler B."/>
            <person name="Kolukisaoglu U."/>
            <person name="Kubo M."/>
            <person name="Kurata T."/>
            <person name="Lalonde S."/>
            <person name="Li K."/>
            <person name="Li Y."/>
            <person name="Litt A."/>
            <person name="Lyons E."/>
            <person name="Manning G."/>
            <person name="Maruyama T."/>
            <person name="Michael T.P."/>
            <person name="Mikami K."/>
            <person name="Miyazaki S."/>
            <person name="Morinaga S."/>
            <person name="Murata T."/>
            <person name="Mueller-Roeber B."/>
            <person name="Nelson D.R."/>
            <person name="Obara M."/>
            <person name="Oguri Y."/>
            <person name="Olmstead R.G."/>
            <person name="Onodera N."/>
            <person name="Petersen B.L."/>
            <person name="Pils B."/>
            <person name="Prigge M."/>
            <person name="Rensing S.A."/>
            <person name="Riano-Pachon D.M."/>
            <person name="Roberts A.W."/>
            <person name="Sato Y."/>
            <person name="Scheller H.V."/>
            <person name="Schulz B."/>
            <person name="Schulz C."/>
            <person name="Shakirov E.V."/>
            <person name="Shibagaki N."/>
            <person name="Shinohara N."/>
            <person name="Shippen D.E."/>
            <person name="Soerensen I."/>
            <person name="Sotooka R."/>
            <person name="Sugimoto N."/>
            <person name="Sugita M."/>
            <person name="Sumikawa N."/>
            <person name="Tanurdzic M."/>
            <person name="Theissen G."/>
            <person name="Ulvskov P."/>
            <person name="Wakazuki S."/>
            <person name="Weng J.K."/>
            <person name="Willats W.W."/>
            <person name="Wipf D."/>
            <person name="Wolf P.G."/>
            <person name="Yang L."/>
            <person name="Zimmer A.D."/>
            <person name="Zhu Q."/>
            <person name="Mitros T."/>
            <person name="Hellsten U."/>
            <person name="Loque D."/>
            <person name="Otillar R."/>
            <person name="Salamov A."/>
            <person name="Schmutz J."/>
            <person name="Shapiro H."/>
            <person name="Lindquist E."/>
            <person name="Lucas S."/>
            <person name="Rokhsar D."/>
            <person name="Grigoriev I.V."/>
        </authorList>
    </citation>
    <scope>NUCLEOTIDE SEQUENCE [LARGE SCALE GENOMIC DNA]</scope>
</reference>
<protein>
    <recommendedName>
        <fullName evidence="5">Pentacotripeptide-repeat region of PRORP domain-containing protein</fullName>
    </recommendedName>
</protein>
<dbReference type="Gene3D" id="1.25.40.10">
    <property type="entry name" value="Tetratricopeptide repeat domain"/>
    <property type="match status" value="1"/>
</dbReference>
<dbReference type="InterPro" id="IPR046960">
    <property type="entry name" value="PPR_At4g14850-like_plant"/>
</dbReference>
<dbReference type="PANTHER" id="PTHR47926">
    <property type="entry name" value="PENTATRICOPEPTIDE REPEAT-CONTAINING PROTEIN"/>
    <property type="match status" value="1"/>
</dbReference>
<gene>
    <name evidence="3" type="ORF">SELMODRAFT_71675</name>
</gene>
<keyword evidence="4" id="KW-1185">Reference proteome</keyword>
<dbReference type="SUPFAM" id="SSF48452">
    <property type="entry name" value="TPR-like"/>
    <property type="match status" value="1"/>
</dbReference>
<evidence type="ECO:0000256" key="2">
    <source>
        <dbReference type="PROSITE-ProRule" id="PRU00708"/>
    </source>
</evidence>
<dbReference type="KEGG" id="smo:SELMODRAFT_71675"/>
<dbReference type="AlphaFoldDB" id="D8SV31"/>
<feature type="non-terminal residue" evidence="3">
    <location>
        <position position="168"/>
    </location>
</feature>
<evidence type="ECO:0000256" key="1">
    <source>
        <dbReference type="ARBA" id="ARBA00022737"/>
    </source>
</evidence>
<keyword evidence="1" id="KW-0677">Repeat</keyword>
<dbReference type="NCBIfam" id="TIGR00756">
    <property type="entry name" value="PPR"/>
    <property type="match status" value="1"/>
</dbReference>
<dbReference type="PROSITE" id="PS51375">
    <property type="entry name" value="PPR"/>
    <property type="match status" value="1"/>
</dbReference>